<comment type="similarity">
    <text evidence="2">Belongs to the membrane fusion protein (MFP) (TC 8.A.1) family.</text>
</comment>
<dbReference type="NCBIfam" id="TIGR01730">
    <property type="entry name" value="RND_mfp"/>
    <property type="match status" value="1"/>
</dbReference>
<dbReference type="Gene3D" id="2.40.420.20">
    <property type="match status" value="1"/>
</dbReference>
<dbReference type="InterPro" id="IPR006143">
    <property type="entry name" value="RND_pump_MFP"/>
</dbReference>
<dbReference type="Gene3D" id="1.10.287.470">
    <property type="entry name" value="Helix hairpin bin"/>
    <property type="match status" value="1"/>
</dbReference>
<dbReference type="SUPFAM" id="SSF111369">
    <property type="entry name" value="HlyD-like secretion proteins"/>
    <property type="match status" value="1"/>
</dbReference>
<dbReference type="InterPro" id="IPR058792">
    <property type="entry name" value="Beta-barrel_RND_2"/>
</dbReference>
<dbReference type="RefSeq" id="WP_126397295.1">
    <property type="nucleotide sequence ID" value="NZ_AP018907.1"/>
</dbReference>
<dbReference type="PANTHER" id="PTHR30469:SF11">
    <property type="entry name" value="BLL4320 PROTEIN"/>
    <property type="match status" value="1"/>
</dbReference>
<dbReference type="Pfam" id="PF25954">
    <property type="entry name" value="Beta-barrel_RND_2"/>
    <property type="match status" value="1"/>
</dbReference>
<dbReference type="InterPro" id="IPR058627">
    <property type="entry name" value="MdtA-like_C"/>
</dbReference>
<comment type="subcellular location">
    <subcellularLocation>
        <location evidence="1">Cell envelope</location>
    </subcellularLocation>
</comment>
<dbReference type="GO" id="GO:1990281">
    <property type="term" value="C:efflux pump complex"/>
    <property type="evidence" value="ECO:0007669"/>
    <property type="project" value="TreeGrafter"/>
</dbReference>
<evidence type="ECO:0000313" key="7">
    <source>
        <dbReference type="EMBL" id="BBF91797.1"/>
    </source>
</evidence>
<evidence type="ECO:0000313" key="8">
    <source>
        <dbReference type="Proteomes" id="UP000266934"/>
    </source>
</evidence>
<sequence length="376" mass="40934">MKRRIVVFLVAFLAVGLCGALVWFNFFRDKLIADIFANMPRPAQTVSAAEVKATTWRPGIAAIGTARAENGVELAVQIGGLVKEIRFQPNQAVEKGSIVVQIDDAVERADLIDAEAAVKLGESNLKRTETLRTRGFDTDAQLDQMVAQLAAARSKLERYKAIIDQKALKAPFSGTIGIARINPGQYVQPGTVVATLQNLDQMKVDFTVPEQLVDKVRIGQPVRFGASESRLDRTGRIIGIDPRIDPQTRLVSVQALLDDNRDRAVVPGQFLRVRIDLPDEPNVVVVPQTAVVTSLYGDYVYVVEETAKDGQPALTVKQVFVKVGRRDGGRSEVLSGLMPGERIVVSGQNKLQAGAPVKIDNTIDVTGIPVRDPARP</sequence>
<organism evidence="7 8">
    <name type="scientific">Blastochloris tepida</name>
    <dbReference type="NCBI Taxonomy" id="2233851"/>
    <lineage>
        <taxon>Bacteria</taxon>
        <taxon>Pseudomonadati</taxon>
        <taxon>Pseudomonadota</taxon>
        <taxon>Alphaproteobacteria</taxon>
        <taxon>Hyphomicrobiales</taxon>
        <taxon>Blastochloridaceae</taxon>
        <taxon>Blastochloris</taxon>
    </lineage>
</organism>
<evidence type="ECO:0000259" key="4">
    <source>
        <dbReference type="Pfam" id="PF25917"/>
    </source>
</evidence>
<feature type="domain" description="Multidrug resistance protein MdtA-like C-terminal permuted SH3" evidence="6">
    <location>
        <begin position="282"/>
        <end position="348"/>
    </location>
</feature>
<accession>A0A348FWW4</accession>
<dbReference type="EMBL" id="AP018907">
    <property type="protein sequence ID" value="BBF91797.1"/>
    <property type="molecule type" value="Genomic_DNA"/>
</dbReference>
<dbReference type="Proteomes" id="UP000266934">
    <property type="component" value="Chromosome"/>
</dbReference>
<reference evidence="7 8" key="1">
    <citation type="submission" date="2018-08" db="EMBL/GenBank/DDBJ databases">
        <title>Complete genome sequencing of Blastochloris tepida GI.</title>
        <authorList>
            <person name="Tsukatani Y."/>
            <person name="Mori H."/>
        </authorList>
    </citation>
    <scope>NUCLEOTIDE SEQUENCE [LARGE SCALE GENOMIC DNA]</scope>
    <source>
        <strain evidence="7 8">GI</strain>
    </source>
</reference>
<feature type="domain" description="CusB-like beta-barrel" evidence="5">
    <location>
        <begin position="204"/>
        <end position="275"/>
    </location>
</feature>
<dbReference type="Gene3D" id="2.40.30.170">
    <property type="match status" value="1"/>
</dbReference>
<dbReference type="GO" id="GO:0015562">
    <property type="term" value="F:efflux transmembrane transporter activity"/>
    <property type="evidence" value="ECO:0007669"/>
    <property type="project" value="TreeGrafter"/>
</dbReference>
<keyword evidence="8" id="KW-1185">Reference proteome</keyword>
<dbReference type="FunFam" id="2.40.30.170:FF:000010">
    <property type="entry name" value="Efflux RND transporter periplasmic adaptor subunit"/>
    <property type="match status" value="1"/>
</dbReference>
<evidence type="ECO:0000256" key="1">
    <source>
        <dbReference type="ARBA" id="ARBA00004196"/>
    </source>
</evidence>
<evidence type="ECO:0000256" key="3">
    <source>
        <dbReference type="ARBA" id="ARBA00022448"/>
    </source>
</evidence>
<dbReference type="PANTHER" id="PTHR30469">
    <property type="entry name" value="MULTIDRUG RESISTANCE PROTEIN MDTA"/>
    <property type="match status" value="1"/>
</dbReference>
<protein>
    <submittedName>
        <fullName evidence="7">MexH family multidrug efflux RND transporter periplasmic adaptor subunit</fullName>
    </submittedName>
</protein>
<dbReference type="OrthoDB" id="9806939at2"/>
<feature type="domain" description="Multidrug resistance protein MdtA-like barrel-sandwich hybrid" evidence="4">
    <location>
        <begin position="72"/>
        <end position="191"/>
    </location>
</feature>
<proteinExistence type="inferred from homology"/>
<dbReference type="Gene3D" id="2.40.50.100">
    <property type="match status" value="1"/>
</dbReference>
<dbReference type="Pfam" id="PF25917">
    <property type="entry name" value="BSH_RND"/>
    <property type="match status" value="1"/>
</dbReference>
<evidence type="ECO:0000259" key="5">
    <source>
        <dbReference type="Pfam" id="PF25954"/>
    </source>
</evidence>
<dbReference type="Pfam" id="PF25967">
    <property type="entry name" value="RND-MFP_C"/>
    <property type="match status" value="1"/>
</dbReference>
<dbReference type="AlphaFoldDB" id="A0A348FWW4"/>
<keyword evidence="3" id="KW-0813">Transport</keyword>
<dbReference type="KEGG" id="blag:BLTE_04820"/>
<name>A0A348FWW4_9HYPH</name>
<evidence type="ECO:0000256" key="2">
    <source>
        <dbReference type="ARBA" id="ARBA00009477"/>
    </source>
</evidence>
<dbReference type="InterPro" id="IPR058625">
    <property type="entry name" value="MdtA-like_BSH"/>
</dbReference>
<gene>
    <name evidence="7" type="ORF">BLTE_04820</name>
</gene>
<evidence type="ECO:0000259" key="6">
    <source>
        <dbReference type="Pfam" id="PF25967"/>
    </source>
</evidence>